<dbReference type="InterPro" id="IPR036291">
    <property type="entry name" value="NAD(P)-bd_dom_sf"/>
</dbReference>
<dbReference type="PANTHER" id="PTHR42820">
    <property type="entry name" value="SHORT-CHAIN DEHYDROGENASE REDUCTASE"/>
    <property type="match status" value="1"/>
</dbReference>
<dbReference type="Gene3D" id="3.40.50.720">
    <property type="entry name" value="NAD(P)-binding Rossmann-like Domain"/>
    <property type="match status" value="1"/>
</dbReference>
<keyword evidence="3" id="KW-1185">Reference proteome</keyword>
<reference evidence="2" key="1">
    <citation type="journal article" date="2018" name="DNA Res.">
        <title>Multiple hybrid de novo genome assembly of finger millet, an orphan allotetraploid crop.</title>
        <authorList>
            <person name="Hatakeyama M."/>
            <person name="Aluri S."/>
            <person name="Balachadran M.T."/>
            <person name="Sivarajan S.R."/>
            <person name="Patrignani A."/>
            <person name="Gruter S."/>
            <person name="Poveda L."/>
            <person name="Shimizu-Inatsugi R."/>
            <person name="Baeten J."/>
            <person name="Francoijs K.J."/>
            <person name="Nataraja K.N."/>
            <person name="Reddy Y.A.N."/>
            <person name="Phadnis S."/>
            <person name="Ravikumar R.L."/>
            <person name="Schlapbach R."/>
            <person name="Sreeman S.M."/>
            <person name="Shimizu K.K."/>
        </authorList>
    </citation>
    <scope>NUCLEOTIDE SEQUENCE</scope>
</reference>
<dbReference type="EMBL" id="BQKI01000009">
    <property type="protein sequence ID" value="GJN03199.1"/>
    <property type="molecule type" value="Genomic_DNA"/>
</dbReference>
<dbReference type="SUPFAM" id="SSF51735">
    <property type="entry name" value="NAD(P)-binding Rossmann-fold domains"/>
    <property type="match status" value="1"/>
</dbReference>
<dbReference type="InterPro" id="IPR002347">
    <property type="entry name" value="SDR_fam"/>
</dbReference>
<reference evidence="2" key="2">
    <citation type="submission" date="2021-12" db="EMBL/GenBank/DDBJ databases">
        <title>Resequencing data analysis of finger millet.</title>
        <authorList>
            <person name="Hatakeyama M."/>
            <person name="Aluri S."/>
            <person name="Balachadran M.T."/>
            <person name="Sivarajan S.R."/>
            <person name="Poveda L."/>
            <person name="Shimizu-Inatsugi R."/>
            <person name="Schlapbach R."/>
            <person name="Sreeman S.M."/>
            <person name="Shimizu K.K."/>
        </authorList>
    </citation>
    <scope>NUCLEOTIDE SEQUENCE</scope>
</reference>
<protein>
    <recommendedName>
        <fullName evidence="4">Sex determination protein tasselseed-2</fullName>
    </recommendedName>
</protein>
<comment type="caution">
    <text evidence="2">The sequence shown here is derived from an EMBL/GenBank/DDBJ whole genome shotgun (WGS) entry which is preliminary data.</text>
</comment>
<evidence type="ECO:0000256" key="1">
    <source>
        <dbReference type="ARBA" id="ARBA00006484"/>
    </source>
</evidence>
<dbReference type="AlphaFoldDB" id="A0AAV5CYR0"/>
<dbReference type="Pfam" id="PF13561">
    <property type="entry name" value="adh_short_C2"/>
    <property type="match status" value="1"/>
</dbReference>
<name>A0AAV5CYR0_ELECO</name>
<evidence type="ECO:0000313" key="3">
    <source>
        <dbReference type="Proteomes" id="UP001054889"/>
    </source>
</evidence>
<dbReference type="PANTHER" id="PTHR42820:SF1">
    <property type="entry name" value="SHORT-CHAIN DEHYDROGENASE_REDUCTASE FAMILY PROTEIN"/>
    <property type="match status" value="1"/>
</dbReference>
<sequence>MTSQEISCQKVGSCIINKYQKPAPICSQQSSKHQAVSGLTRQSWQAARSLQESKNTCCTYGKHICIVSTEARGAGDGPRAPRRVHRLHGQRDVRGGGPGVARVHVLAAELGRHADIDRETFERATEAKGNLRAVGGAMRTDDVANAVLFLASDDARHISGHNLILDGGMSVAVNPAMSVFKD</sequence>
<organism evidence="2 3">
    <name type="scientific">Eleusine coracana subsp. coracana</name>
    <dbReference type="NCBI Taxonomy" id="191504"/>
    <lineage>
        <taxon>Eukaryota</taxon>
        <taxon>Viridiplantae</taxon>
        <taxon>Streptophyta</taxon>
        <taxon>Embryophyta</taxon>
        <taxon>Tracheophyta</taxon>
        <taxon>Spermatophyta</taxon>
        <taxon>Magnoliopsida</taxon>
        <taxon>Liliopsida</taxon>
        <taxon>Poales</taxon>
        <taxon>Poaceae</taxon>
        <taxon>PACMAD clade</taxon>
        <taxon>Chloridoideae</taxon>
        <taxon>Cynodonteae</taxon>
        <taxon>Eleusininae</taxon>
        <taxon>Eleusine</taxon>
    </lineage>
</organism>
<accession>A0AAV5CYR0</accession>
<evidence type="ECO:0008006" key="4">
    <source>
        <dbReference type="Google" id="ProtNLM"/>
    </source>
</evidence>
<proteinExistence type="inferred from homology"/>
<comment type="similarity">
    <text evidence="1">Belongs to the short-chain dehydrogenases/reductases (SDR) family.</text>
</comment>
<evidence type="ECO:0000313" key="2">
    <source>
        <dbReference type="EMBL" id="GJN03199.1"/>
    </source>
</evidence>
<gene>
    <name evidence="2" type="primary">ga20614</name>
    <name evidence="2" type="ORF">PR202_ga20614</name>
</gene>
<dbReference type="Proteomes" id="UP001054889">
    <property type="component" value="Unassembled WGS sequence"/>
</dbReference>